<reference evidence="1 2" key="1">
    <citation type="submission" date="2023-07" db="EMBL/GenBank/DDBJ databases">
        <title>Sorghum-associated microbial communities from plants grown in Nebraska, USA.</title>
        <authorList>
            <person name="Schachtman D."/>
        </authorList>
    </citation>
    <scope>NUCLEOTIDE SEQUENCE [LARGE SCALE GENOMIC DNA]</scope>
    <source>
        <strain evidence="1 2">4129</strain>
    </source>
</reference>
<keyword evidence="2" id="KW-1185">Reference proteome</keyword>
<protein>
    <submittedName>
        <fullName evidence="1">Uncharacterized protein</fullName>
    </submittedName>
</protein>
<evidence type="ECO:0000313" key="1">
    <source>
        <dbReference type="EMBL" id="MDR7211372.1"/>
    </source>
</evidence>
<gene>
    <name evidence="1" type="ORF">J2W48_003326</name>
</gene>
<dbReference type="EMBL" id="JAVDWQ010000012">
    <property type="protein sequence ID" value="MDR7211372.1"/>
    <property type="molecule type" value="Genomic_DNA"/>
</dbReference>
<proteinExistence type="predicted"/>
<evidence type="ECO:0000313" key="2">
    <source>
        <dbReference type="Proteomes" id="UP001269081"/>
    </source>
</evidence>
<accession>A0ABU1YAV8</accession>
<comment type="caution">
    <text evidence="1">The sequence shown here is derived from an EMBL/GenBank/DDBJ whole genome shotgun (WGS) entry which is preliminary data.</text>
</comment>
<sequence length="57" mass="6593">MCNSDYKGNQLIFNIELFRNIRLTLFLDSSDDVKNNANMTCETLPHFIKKKVILGTN</sequence>
<name>A0ABU1YAV8_9FLAO</name>
<dbReference type="Proteomes" id="UP001269081">
    <property type="component" value="Unassembled WGS sequence"/>
</dbReference>
<organism evidence="1 2">
    <name type="scientific">Flavobacterium piscis</name>
    <dbReference type="NCBI Taxonomy" id="1114874"/>
    <lineage>
        <taxon>Bacteria</taxon>
        <taxon>Pseudomonadati</taxon>
        <taxon>Bacteroidota</taxon>
        <taxon>Flavobacteriia</taxon>
        <taxon>Flavobacteriales</taxon>
        <taxon>Flavobacteriaceae</taxon>
        <taxon>Flavobacterium</taxon>
    </lineage>
</organism>